<feature type="domain" description="SCP" evidence="1">
    <location>
        <begin position="26"/>
        <end position="99"/>
    </location>
</feature>
<gene>
    <name evidence="2" type="ORF">DICVIV_13895</name>
</gene>
<proteinExistence type="predicted"/>
<evidence type="ECO:0000313" key="2">
    <source>
        <dbReference type="EMBL" id="KJH40172.1"/>
    </source>
</evidence>
<protein>
    <submittedName>
        <fullName evidence="2">SCP-like protein</fullName>
    </submittedName>
</protein>
<sequence>MKNDIHSDIPDCTGRNMTMMLRGFSVDAHNILRSRTAKGLIPTVEHKPLPKAANMYKMDYSCSLELAADSLVNKCLRYQKSPTFDDNGWNFRDIDANTVNTPLEALREVSNHVF</sequence>
<reference evidence="2 3" key="1">
    <citation type="submission" date="2013-11" db="EMBL/GenBank/DDBJ databases">
        <title>Draft genome of the bovine lungworm Dictyocaulus viviparus.</title>
        <authorList>
            <person name="Mitreva M."/>
        </authorList>
    </citation>
    <scope>NUCLEOTIDE SEQUENCE [LARGE SCALE GENOMIC DNA]</scope>
    <source>
        <strain evidence="2 3">HannoverDv2000</strain>
    </source>
</reference>
<dbReference type="Gene3D" id="3.40.33.10">
    <property type="entry name" value="CAP"/>
    <property type="match status" value="1"/>
</dbReference>
<name>A0A0D8X8V0_DICVI</name>
<dbReference type="InterPro" id="IPR035940">
    <property type="entry name" value="CAP_sf"/>
</dbReference>
<dbReference type="EMBL" id="KN717650">
    <property type="protein sequence ID" value="KJH40172.1"/>
    <property type="molecule type" value="Genomic_DNA"/>
</dbReference>
<dbReference type="Pfam" id="PF00188">
    <property type="entry name" value="CAP"/>
    <property type="match status" value="1"/>
</dbReference>
<dbReference type="CDD" id="cd05380">
    <property type="entry name" value="CAP_euk"/>
    <property type="match status" value="1"/>
</dbReference>
<dbReference type="OrthoDB" id="5849517at2759"/>
<evidence type="ECO:0000259" key="1">
    <source>
        <dbReference type="Pfam" id="PF00188"/>
    </source>
</evidence>
<dbReference type="AlphaFoldDB" id="A0A0D8X8V0"/>
<dbReference type="InterPro" id="IPR014044">
    <property type="entry name" value="CAP_dom"/>
</dbReference>
<evidence type="ECO:0000313" key="3">
    <source>
        <dbReference type="Proteomes" id="UP000053766"/>
    </source>
</evidence>
<dbReference type="SUPFAM" id="SSF55797">
    <property type="entry name" value="PR-1-like"/>
    <property type="match status" value="1"/>
</dbReference>
<reference evidence="3" key="2">
    <citation type="journal article" date="2016" name="Sci. Rep.">
        <title>Dictyocaulus viviparus genome, variome and transcriptome elucidate lungworm biology and support future intervention.</title>
        <authorList>
            <person name="McNulty S.N."/>
            <person name="Strube C."/>
            <person name="Rosa B.A."/>
            <person name="Martin J.C."/>
            <person name="Tyagi R."/>
            <person name="Choi Y.J."/>
            <person name="Wang Q."/>
            <person name="Hallsworth Pepin K."/>
            <person name="Zhang X."/>
            <person name="Ozersky P."/>
            <person name="Wilson R.K."/>
            <person name="Sternberg P.W."/>
            <person name="Gasser R.B."/>
            <person name="Mitreva M."/>
        </authorList>
    </citation>
    <scope>NUCLEOTIDE SEQUENCE [LARGE SCALE GENOMIC DNA]</scope>
    <source>
        <strain evidence="3">HannoverDv2000</strain>
    </source>
</reference>
<organism evidence="2 3">
    <name type="scientific">Dictyocaulus viviparus</name>
    <name type="common">Bovine lungworm</name>
    <dbReference type="NCBI Taxonomy" id="29172"/>
    <lineage>
        <taxon>Eukaryota</taxon>
        <taxon>Metazoa</taxon>
        <taxon>Ecdysozoa</taxon>
        <taxon>Nematoda</taxon>
        <taxon>Chromadorea</taxon>
        <taxon>Rhabditida</taxon>
        <taxon>Rhabditina</taxon>
        <taxon>Rhabditomorpha</taxon>
        <taxon>Strongyloidea</taxon>
        <taxon>Metastrongylidae</taxon>
        <taxon>Dictyocaulus</taxon>
    </lineage>
</organism>
<dbReference type="Proteomes" id="UP000053766">
    <property type="component" value="Unassembled WGS sequence"/>
</dbReference>
<accession>A0A0D8X8V0</accession>
<keyword evidence="3" id="KW-1185">Reference proteome</keyword>